<keyword evidence="1" id="KW-0812">Transmembrane</keyword>
<dbReference type="Pfam" id="PF22895">
    <property type="entry name" value="DUF7024"/>
    <property type="match status" value="1"/>
</dbReference>
<dbReference type="InterPro" id="IPR054288">
    <property type="entry name" value="DUF7024"/>
</dbReference>
<feature type="transmembrane region" description="Helical" evidence="1">
    <location>
        <begin position="116"/>
        <end position="135"/>
    </location>
</feature>
<feature type="transmembrane region" description="Helical" evidence="1">
    <location>
        <begin position="77"/>
        <end position="104"/>
    </location>
</feature>
<sequence length="616" mass="66913">MKNPIRLKASYFLLGACILSFLIFRFSRFIQTTSFDLVQHLLLVDELTRNAGVQANAFDRIGPMALYPPASHWMATIIGWVGGSGLVGITIVTIASVYLCYVLIINLVDASSPKRVLLFSLAFLVLTLTSSQIGWEVAENFFYPQIVADVMYFGILLWVSRDARTWKQTILFLLAGLVTMWIQPLVAIHVLAAGCALMAFQVWKFWSEQPSQRISNAACLAALIVGSVLIIFTNPAFKVMRMISANDGGLYLGYDSFMLVAFLCAAIGVWNLRQYWRGRAEYTDAVLGSAVVGAVGLVVIQFAMLKLFGDGSNYAIKKHMFIVFTLGIVNAVRVAAAYFPFGEKGLNPGWVAPVLAGVASMFVFDGYNKPVAPILNAMTYAANTADYQMPGFIPGNTVFLDSGLPLMGNLMVTLTALQHPFNPRAISWQRGASMTEGVKYAIVRRTPHINTVCDSRFIETANFVVIDPACMGKYAAGEKLNFASGGNGWSYASGGWSVAEAWGAWAFGNAEASVVLRVPSSSYQLQINGRAYVTQQHPKQIVVAEVNGTEVATWSFDLNESSGTRTAEIPKDLIKDGSLRIVLKAPGSVSPAQIGQSADTRVLGIGLHTLTLVAVP</sequence>
<feature type="transmembrane region" description="Helical" evidence="1">
    <location>
        <begin position="214"/>
        <end position="237"/>
    </location>
</feature>
<dbReference type="RefSeq" id="WP_128325915.1">
    <property type="nucleotide sequence ID" value="NZ_QJRG01000049.1"/>
</dbReference>
<name>A0A443ZGB7_9PSED</name>
<feature type="transmembrane region" description="Helical" evidence="1">
    <location>
        <begin position="12"/>
        <end position="30"/>
    </location>
</feature>
<evidence type="ECO:0000313" key="3">
    <source>
        <dbReference type="EMBL" id="RWU17793.1"/>
    </source>
</evidence>
<evidence type="ECO:0000256" key="1">
    <source>
        <dbReference type="SAM" id="Phobius"/>
    </source>
</evidence>
<feature type="domain" description="DUF7024" evidence="2">
    <location>
        <begin position="494"/>
        <end position="612"/>
    </location>
</feature>
<feature type="transmembrane region" description="Helical" evidence="1">
    <location>
        <begin position="141"/>
        <end position="159"/>
    </location>
</feature>
<accession>A0A443ZGB7</accession>
<comment type="caution">
    <text evidence="3">The sequence shown here is derived from an EMBL/GenBank/DDBJ whole genome shotgun (WGS) entry which is preliminary data.</text>
</comment>
<feature type="transmembrane region" description="Helical" evidence="1">
    <location>
        <begin position="249"/>
        <end position="273"/>
    </location>
</feature>
<proteinExistence type="predicted"/>
<keyword evidence="1" id="KW-1133">Transmembrane helix</keyword>
<protein>
    <recommendedName>
        <fullName evidence="2">DUF7024 domain-containing protein</fullName>
    </recommendedName>
</protein>
<gene>
    <name evidence="3" type="ORF">DM813_24205</name>
</gene>
<keyword evidence="1" id="KW-0472">Membrane</keyword>
<dbReference type="EMBL" id="QJRG01000049">
    <property type="protein sequence ID" value="RWU17793.1"/>
    <property type="molecule type" value="Genomic_DNA"/>
</dbReference>
<feature type="transmembrane region" description="Helical" evidence="1">
    <location>
        <begin position="171"/>
        <end position="202"/>
    </location>
</feature>
<dbReference type="AlphaFoldDB" id="A0A443ZGB7"/>
<evidence type="ECO:0000259" key="2">
    <source>
        <dbReference type="Pfam" id="PF22895"/>
    </source>
</evidence>
<organism evidence="3 4">
    <name type="scientific">Pseudomonas alkylphenolica</name>
    <dbReference type="NCBI Taxonomy" id="237609"/>
    <lineage>
        <taxon>Bacteria</taxon>
        <taxon>Pseudomonadati</taxon>
        <taxon>Pseudomonadota</taxon>
        <taxon>Gammaproteobacteria</taxon>
        <taxon>Pseudomonadales</taxon>
        <taxon>Pseudomonadaceae</taxon>
        <taxon>Pseudomonas</taxon>
    </lineage>
</organism>
<evidence type="ECO:0000313" key="4">
    <source>
        <dbReference type="Proteomes" id="UP000288983"/>
    </source>
</evidence>
<feature type="transmembrane region" description="Helical" evidence="1">
    <location>
        <begin position="285"/>
        <end position="308"/>
    </location>
</feature>
<dbReference type="OrthoDB" id="1814621at2"/>
<feature type="transmembrane region" description="Helical" evidence="1">
    <location>
        <begin position="320"/>
        <end position="341"/>
    </location>
</feature>
<reference evidence="3 4" key="1">
    <citation type="submission" date="2018-06" db="EMBL/GenBank/DDBJ databases">
        <title>Bacteria isolated from soil of Wuhan.</title>
        <authorList>
            <person name="Wei X."/>
            <person name="Chunhua H."/>
        </authorList>
    </citation>
    <scope>NUCLEOTIDE SEQUENCE [LARGE SCALE GENOMIC DNA]</scope>
    <source>
        <strain evidence="4">xwS2</strain>
    </source>
</reference>
<dbReference type="Proteomes" id="UP000288983">
    <property type="component" value="Unassembled WGS sequence"/>
</dbReference>